<dbReference type="SUPFAM" id="SSF53474">
    <property type="entry name" value="alpha/beta-Hydrolases"/>
    <property type="match status" value="1"/>
</dbReference>
<organism evidence="6 7">
    <name type="scientific">Mollisia scopiformis</name>
    <name type="common">Conifer needle endophyte fungus</name>
    <name type="synonym">Phialocephala scopiformis</name>
    <dbReference type="NCBI Taxonomy" id="149040"/>
    <lineage>
        <taxon>Eukaryota</taxon>
        <taxon>Fungi</taxon>
        <taxon>Dikarya</taxon>
        <taxon>Ascomycota</taxon>
        <taxon>Pezizomycotina</taxon>
        <taxon>Leotiomycetes</taxon>
        <taxon>Helotiales</taxon>
        <taxon>Mollisiaceae</taxon>
        <taxon>Mollisia</taxon>
    </lineage>
</organism>
<feature type="signal peptide" evidence="5">
    <location>
        <begin position="1"/>
        <end position="23"/>
    </location>
</feature>
<feature type="chain" id="PRO_5008268238" description="1-alkyl-2-acetylglycerophosphocholine esterase" evidence="5">
    <location>
        <begin position="24"/>
        <end position="394"/>
    </location>
</feature>
<dbReference type="Pfam" id="PF03403">
    <property type="entry name" value="PAF-AH_p_II"/>
    <property type="match status" value="1"/>
</dbReference>
<keyword evidence="7" id="KW-1185">Reference proteome</keyword>
<keyword evidence="3" id="KW-0442">Lipid degradation</keyword>
<dbReference type="GeneID" id="28817772"/>
<dbReference type="InterPro" id="IPR029058">
    <property type="entry name" value="AB_hydrolase_fold"/>
</dbReference>
<dbReference type="EMBL" id="KQ947412">
    <property type="protein sequence ID" value="KUJ18924.1"/>
    <property type="molecule type" value="Genomic_DNA"/>
</dbReference>
<dbReference type="GO" id="GO:0003847">
    <property type="term" value="F:1-alkyl-2-acetylglycerophosphocholine esterase activity"/>
    <property type="evidence" value="ECO:0007669"/>
    <property type="project" value="UniProtKB-EC"/>
</dbReference>
<name>A0A194XFL6_MOLSC</name>
<dbReference type="RefSeq" id="XP_018073279.1">
    <property type="nucleotide sequence ID" value="XM_018208046.1"/>
</dbReference>
<reference evidence="6 7" key="1">
    <citation type="submission" date="2015-10" db="EMBL/GenBank/DDBJ databases">
        <title>Full genome of DAOMC 229536 Phialocephala scopiformis, a fungal endophyte of spruce producing the potent anti-insectan compound rugulosin.</title>
        <authorList>
            <consortium name="DOE Joint Genome Institute"/>
            <person name="Walker A.K."/>
            <person name="Frasz S.L."/>
            <person name="Seifert K.A."/>
            <person name="Miller J.D."/>
            <person name="Mondo S.J."/>
            <person name="Labutti K."/>
            <person name="Lipzen A."/>
            <person name="Dockter R."/>
            <person name="Kennedy M."/>
            <person name="Grigoriev I.V."/>
            <person name="Spatafora J.W."/>
        </authorList>
    </citation>
    <scope>NUCLEOTIDE SEQUENCE [LARGE SCALE GENOMIC DNA]</scope>
    <source>
        <strain evidence="6 7">CBS 120377</strain>
    </source>
</reference>
<dbReference type="EC" id="3.1.1.47" evidence="1"/>
<dbReference type="PANTHER" id="PTHR10272">
    <property type="entry name" value="PLATELET-ACTIVATING FACTOR ACETYLHYDROLASE"/>
    <property type="match status" value="1"/>
</dbReference>
<evidence type="ECO:0000256" key="4">
    <source>
        <dbReference type="ARBA" id="ARBA00023098"/>
    </source>
</evidence>
<proteinExistence type="predicted"/>
<gene>
    <name evidence="6" type="ORF">LY89DRAFT_507862</name>
</gene>
<dbReference type="GO" id="GO:0016042">
    <property type="term" value="P:lipid catabolic process"/>
    <property type="evidence" value="ECO:0007669"/>
    <property type="project" value="UniProtKB-KW"/>
</dbReference>
<sequence length="394" mass="43246">MAYFLLHKLAIALLFWSCSSTAANRLVLPPPLGAHPVGTRRVQVVDGNRLDPFAPTCQHRAPVLTLWYPLQSNESLSPAPYLPAKTAAAENPVYGVPEGTLESVVTQTFINGSAIFPLITNRTLPVLVFSPGSQGLSADYTTILSSLASHGYLVIGVDHPYDSWPLERPNGELVIFGNTTDNISFASIVRRDDLLFFGRQLEVSDIAEWLETSSLDNVDTLRLGVFGHSLGGNAANLAMQDESSSYVAGASLDGSFFYPVNVTGFYGPSLYIAASGAEARIHDMLIEEWPLIKGWKLAIETNASVHMSFSDLVVLKPQRSEWDDVDVGSIGGERITKILVDYLKAFWEWTLLDKEQSALLRKESAVYPEVSFMELEREGTIRDGYLKVQARSSS</sequence>
<evidence type="ECO:0000256" key="3">
    <source>
        <dbReference type="ARBA" id="ARBA00022963"/>
    </source>
</evidence>
<keyword evidence="5" id="KW-0732">Signal</keyword>
<dbReference type="PANTHER" id="PTHR10272:SF14">
    <property type="entry name" value="PAF ACETYLHYDROLASE FAMILY PROTEIN"/>
    <property type="match status" value="1"/>
</dbReference>
<keyword evidence="2" id="KW-0378">Hydrolase</keyword>
<dbReference type="Proteomes" id="UP000070700">
    <property type="component" value="Unassembled WGS sequence"/>
</dbReference>
<evidence type="ECO:0000313" key="7">
    <source>
        <dbReference type="Proteomes" id="UP000070700"/>
    </source>
</evidence>
<dbReference type="InParanoid" id="A0A194XFL6"/>
<accession>A0A194XFL6</accession>
<protein>
    <recommendedName>
        <fullName evidence="1">1-alkyl-2-acetylglycerophosphocholine esterase</fullName>
        <ecNumber evidence="1">3.1.1.47</ecNumber>
    </recommendedName>
</protein>
<dbReference type="OrthoDB" id="2363873at2759"/>
<evidence type="ECO:0000256" key="1">
    <source>
        <dbReference type="ARBA" id="ARBA00013201"/>
    </source>
</evidence>
<dbReference type="KEGG" id="psco:LY89DRAFT_507862"/>
<evidence type="ECO:0000256" key="2">
    <source>
        <dbReference type="ARBA" id="ARBA00022801"/>
    </source>
</evidence>
<dbReference type="Gene3D" id="3.40.50.1820">
    <property type="entry name" value="alpha/beta hydrolase"/>
    <property type="match status" value="1"/>
</dbReference>
<keyword evidence="4" id="KW-0443">Lipid metabolism</keyword>
<dbReference type="AlphaFoldDB" id="A0A194XFL6"/>
<evidence type="ECO:0000256" key="5">
    <source>
        <dbReference type="SAM" id="SignalP"/>
    </source>
</evidence>
<evidence type="ECO:0000313" key="6">
    <source>
        <dbReference type="EMBL" id="KUJ18924.1"/>
    </source>
</evidence>